<dbReference type="EMBL" id="PFPA01000053">
    <property type="protein sequence ID" value="PIZ88056.1"/>
    <property type="molecule type" value="Genomic_DNA"/>
</dbReference>
<keyword evidence="1" id="KW-1133">Transmembrane helix</keyword>
<dbReference type="AlphaFoldDB" id="A0A2M7UVS3"/>
<name>A0A2M7UVS3_9BACT</name>
<accession>A0A2M7UVS3</accession>
<dbReference type="Proteomes" id="UP000230081">
    <property type="component" value="Unassembled WGS sequence"/>
</dbReference>
<keyword evidence="1" id="KW-0472">Membrane</keyword>
<gene>
    <name evidence="2" type="ORF">COX91_02240</name>
</gene>
<sequence>MTILKKRKEEISMFCPYCGNENEEKNRFCVHRESSLTEEVKKEVRPPKPRSEGILVLCFVILFVYGLGITLYKLKNPSKTSGQRVAAPTQPQPIVQKIDFPAGIDKQEFNLNPNGWILVKIPQGSKYQYSCPPGTKIRLPNGVEIINSPYRHDRLGTIYTLWMKGSGKATVSIQRFGSLSTSKKEFTINRKESTIDIIGKWQGTYDDNGFLPINFEMELSQTGEVITGTFSEENPHHRSSEPSVLKGTVKGSISGKNIALEKHYTNINWNPVTYNGTLNKDGTKAEGLGWGFIWSMRKR</sequence>
<organism evidence="2 3">
    <name type="scientific">Candidatus Nealsonbacteria bacterium CG_4_10_14_0_2_um_filter_39_15</name>
    <dbReference type="NCBI Taxonomy" id="1974681"/>
    <lineage>
        <taxon>Bacteria</taxon>
        <taxon>Candidatus Nealsoniibacteriota</taxon>
    </lineage>
</organism>
<evidence type="ECO:0000313" key="2">
    <source>
        <dbReference type="EMBL" id="PIZ88056.1"/>
    </source>
</evidence>
<proteinExistence type="predicted"/>
<comment type="caution">
    <text evidence="2">The sequence shown here is derived from an EMBL/GenBank/DDBJ whole genome shotgun (WGS) entry which is preliminary data.</text>
</comment>
<reference evidence="3" key="1">
    <citation type="submission" date="2017-09" db="EMBL/GenBank/DDBJ databases">
        <title>Depth-based differentiation of microbial function through sediment-hosted aquifers and enrichment of novel symbionts in the deep terrestrial subsurface.</title>
        <authorList>
            <person name="Probst A.J."/>
            <person name="Ladd B."/>
            <person name="Jarett J.K."/>
            <person name="Geller-Mcgrath D.E."/>
            <person name="Sieber C.M.K."/>
            <person name="Emerson J.B."/>
            <person name="Anantharaman K."/>
            <person name="Thomas B.C."/>
            <person name="Malmstrom R."/>
            <person name="Stieglmeier M."/>
            <person name="Klingl A."/>
            <person name="Woyke T."/>
            <person name="Ryan C.M."/>
            <person name="Banfield J.F."/>
        </authorList>
    </citation>
    <scope>NUCLEOTIDE SEQUENCE [LARGE SCALE GENOMIC DNA]</scope>
</reference>
<evidence type="ECO:0000313" key="3">
    <source>
        <dbReference type="Proteomes" id="UP000230081"/>
    </source>
</evidence>
<keyword evidence="1" id="KW-0812">Transmembrane</keyword>
<evidence type="ECO:0000256" key="1">
    <source>
        <dbReference type="SAM" id="Phobius"/>
    </source>
</evidence>
<feature type="transmembrane region" description="Helical" evidence="1">
    <location>
        <begin position="54"/>
        <end position="74"/>
    </location>
</feature>
<protein>
    <submittedName>
        <fullName evidence="2">Uncharacterized protein</fullName>
    </submittedName>
</protein>